<dbReference type="EMBL" id="DSZN01000027">
    <property type="protein sequence ID" value="HGQ85081.1"/>
    <property type="molecule type" value="Genomic_DNA"/>
</dbReference>
<reference evidence="1" key="1">
    <citation type="journal article" date="2020" name="mSystems">
        <title>Genome- and Community-Level Interaction Insights into Carbon Utilization and Element Cycling Functions of Hydrothermarchaeota in Hydrothermal Sediment.</title>
        <authorList>
            <person name="Zhou Z."/>
            <person name="Liu Y."/>
            <person name="Xu W."/>
            <person name="Pan J."/>
            <person name="Luo Z.H."/>
            <person name="Li M."/>
        </authorList>
    </citation>
    <scope>NUCLEOTIDE SEQUENCE [LARGE SCALE GENOMIC DNA]</scope>
    <source>
        <strain evidence="1">SpSt-6</strain>
    </source>
</reference>
<proteinExistence type="predicted"/>
<name>A0A7C4NSN8_9BACT</name>
<organism evidence="1">
    <name type="scientific">Thermodesulfobacterium geofontis</name>
    <dbReference type="NCBI Taxonomy" id="1295609"/>
    <lineage>
        <taxon>Bacteria</taxon>
        <taxon>Pseudomonadati</taxon>
        <taxon>Thermodesulfobacteriota</taxon>
        <taxon>Thermodesulfobacteria</taxon>
        <taxon>Thermodesulfobacteriales</taxon>
        <taxon>Thermodesulfobacteriaceae</taxon>
        <taxon>Thermodesulfobacterium</taxon>
    </lineage>
</organism>
<protein>
    <recommendedName>
        <fullName evidence="2">Glucose-6-phosphate isomerase</fullName>
    </recommendedName>
</protein>
<gene>
    <name evidence="1" type="ORF">ENT66_01445</name>
</gene>
<comment type="caution">
    <text evidence="1">The sequence shown here is derived from an EMBL/GenBank/DDBJ whole genome shotgun (WGS) entry which is preliminary data.</text>
</comment>
<evidence type="ECO:0000313" key="1">
    <source>
        <dbReference type="EMBL" id="HGQ85081.1"/>
    </source>
</evidence>
<evidence type="ECO:0008006" key="2">
    <source>
        <dbReference type="Google" id="ProtNLM"/>
    </source>
</evidence>
<sequence length="164" mass="19454">MKKQIGDFFNEKTVTIEYPKFTALLKKLFKDLSPWTYIGFLAYLPIDSEIEEIFRDFRTLVREKKNCSTVFGFGPRYLHSSGQLYKGGPILARFIIFTRRGRKAEQIIPEEGYTFWDQQFAQACGDFKALEEKKKPVIMIHLTENYREDLKKFYNYLEKALSFE</sequence>
<accession>A0A7C4NSN8</accession>
<dbReference type="AlphaFoldDB" id="A0A7C4NSN8"/>